<feature type="domain" description="HTH cro/C1-type" evidence="2">
    <location>
        <begin position="7"/>
        <end position="61"/>
    </location>
</feature>
<protein>
    <submittedName>
        <fullName evidence="3">DNA-binding protein</fullName>
    </submittedName>
    <submittedName>
        <fullName evidence="4">Helix-turn-helix transcriptional regulator</fullName>
    </submittedName>
</protein>
<evidence type="ECO:0000313" key="3">
    <source>
        <dbReference type="EMBL" id="KGJ52134.1"/>
    </source>
</evidence>
<dbReference type="InterPro" id="IPR010982">
    <property type="entry name" value="Lambda_DNA-bd_dom_sf"/>
</dbReference>
<keyword evidence="1 3" id="KW-0238">DNA-binding</keyword>
<accession>A0A099I2E0</accession>
<gene>
    <name evidence="3" type="ORF">CIAN88_16700</name>
    <name evidence="4" type="ORF">G4D54_05570</name>
</gene>
<evidence type="ECO:0000313" key="5">
    <source>
        <dbReference type="Proteomes" id="UP000030008"/>
    </source>
</evidence>
<reference evidence="4 6" key="2">
    <citation type="submission" date="2020-02" db="EMBL/GenBank/DDBJ databases">
        <authorList>
            <person name="Kociolek L.K."/>
            <person name="Ozer E.A."/>
        </authorList>
    </citation>
    <scope>NUCLEOTIDE SEQUENCE [LARGE SCALE GENOMIC DNA]</scope>
    <source>
        <strain evidence="4 6">ATCC 14501</strain>
    </source>
</reference>
<sequence length="110" mass="12585">MNYLEKLKLLMKQHGLNENQLAKKANVPQSTINSLFQKNNLPTISTLEALLEALDMTLSEFFYDDALMKKHQLEEQNLMSKWNFMTSEQKNGVLILIDLLLNTGSNRANG</sequence>
<organism evidence="3 5">
    <name type="scientific">Clostridium innocuum</name>
    <dbReference type="NCBI Taxonomy" id="1522"/>
    <lineage>
        <taxon>Bacteria</taxon>
        <taxon>Bacillati</taxon>
        <taxon>Bacillota</taxon>
        <taxon>Clostridia</taxon>
        <taxon>Eubacteriales</taxon>
        <taxon>Clostridiaceae</taxon>
        <taxon>Clostridium</taxon>
    </lineage>
</organism>
<dbReference type="Proteomes" id="UP000030008">
    <property type="component" value="Unassembled WGS sequence"/>
</dbReference>
<dbReference type="PANTHER" id="PTHR46797:SF11">
    <property type="entry name" value="HTH-TYPE TRANSCRIPTIONAL REGULATOR PUUR"/>
    <property type="match status" value="1"/>
</dbReference>
<dbReference type="GO" id="GO:0003700">
    <property type="term" value="F:DNA-binding transcription factor activity"/>
    <property type="evidence" value="ECO:0007669"/>
    <property type="project" value="TreeGrafter"/>
</dbReference>
<dbReference type="EMBL" id="JQIF01000083">
    <property type="protein sequence ID" value="KGJ52134.1"/>
    <property type="molecule type" value="Genomic_DNA"/>
</dbReference>
<dbReference type="PROSITE" id="PS50943">
    <property type="entry name" value="HTH_CROC1"/>
    <property type="match status" value="1"/>
</dbReference>
<proteinExistence type="predicted"/>
<dbReference type="CDD" id="cd00093">
    <property type="entry name" value="HTH_XRE"/>
    <property type="match status" value="1"/>
</dbReference>
<dbReference type="GeneID" id="61924985"/>
<dbReference type="InterPro" id="IPR001387">
    <property type="entry name" value="Cro/C1-type_HTH"/>
</dbReference>
<dbReference type="GO" id="GO:0005829">
    <property type="term" value="C:cytosol"/>
    <property type="evidence" value="ECO:0007669"/>
    <property type="project" value="TreeGrafter"/>
</dbReference>
<dbReference type="SMART" id="SM00530">
    <property type="entry name" value="HTH_XRE"/>
    <property type="match status" value="1"/>
</dbReference>
<dbReference type="Pfam" id="PF01381">
    <property type="entry name" value="HTH_3"/>
    <property type="match status" value="1"/>
</dbReference>
<name>A0A099I2E0_CLOIN</name>
<dbReference type="Proteomes" id="UP000503330">
    <property type="component" value="Chromosome"/>
</dbReference>
<dbReference type="InterPro" id="IPR050807">
    <property type="entry name" value="TransReg_Diox_bact_type"/>
</dbReference>
<evidence type="ECO:0000259" key="2">
    <source>
        <dbReference type="PROSITE" id="PS50943"/>
    </source>
</evidence>
<evidence type="ECO:0000313" key="6">
    <source>
        <dbReference type="Proteomes" id="UP000503330"/>
    </source>
</evidence>
<dbReference type="GO" id="GO:0003677">
    <property type="term" value="F:DNA binding"/>
    <property type="evidence" value="ECO:0007669"/>
    <property type="project" value="UniProtKB-KW"/>
</dbReference>
<evidence type="ECO:0000313" key="4">
    <source>
        <dbReference type="EMBL" id="QJA01930.1"/>
    </source>
</evidence>
<dbReference type="Gene3D" id="1.10.260.40">
    <property type="entry name" value="lambda repressor-like DNA-binding domains"/>
    <property type="match status" value="1"/>
</dbReference>
<dbReference type="EMBL" id="CP048838">
    <property type="protein sequence ID" value="QJA01930.1"/>
    <property type="molecule type" value="Genomic_DNA"/>
</dbReference>
<dbReference type="AlphaFoldDB" id="A0A099I2E0"/>
<dbReference type="PANTHER" id="PTHR46797">
    <property type="entry name" value="HTH-TYPE TRANSCRIPTIONAL REGULATOR"/>
    <property type="match status" value="1"/>
</dbReference>
<dbReference type="SUPFAM" id="SSF47413">
    <property type="entry name" value="lambda repressor-like DNA-binding domains"/>
    <property type="match status" value="1"/>
</dbReference>
<dbReference type="RefSeq" id="WP_002608066.1">
    <property type="nucleotide sequence ID" value="NZ_BAAACC010000022.1"/>
</dbReference>
<reference evidence="3 5" key="1">
    <citation type="submission" date="2014-08" db="EMBL/GenBank/DDBJ databases">
        <title>Clostridium innocuum, an unnegligible vancomycin-resistant pathogen causing extra-intestinal infections.</title>
        <authorList>
            <person name="Feng Y."/>
            <person name="Chiu C.-H."/>
        </authorList>
    </citation>
    <scope>NUCLEOTIDE SEQUENCE [LARGE SCALE GENOMIC DNA]</scope>
    <source>
        <strain evidence="3 5">AN88</strain>
    </source>
</reference>
<evidence type="ECO:0000256" key="1">
    <source>
        <dbReference type="ARBA" id="ARBA00023125"/>
    </source>
</evidence>